<dbReference type="InterPro" id="IPR003317">
    <property type="entry name" value="Cyt-d_oxidase_su2"/>
</dbReference>
<feature type="transmembrane region" description="Helical" evidence="12">
    <location>
        <begin position="6"/>
        <end position="27"/>
    </location>
</feature>
<dbReference type="GO" id="GO:0070069">
    <property type="term" value="C:cytochrome complex"/>
    <property type="evidence" value="ECO:0007669"/>
    <property type="project" value="TreeGrafter"/>
</dbReference>
<dbReference type="PANTHER" id="PTHR43141">
    <property type="entry name" value="CYTOCHROME BD2 SUBUNIT II"/>
    <property type="match status" value="1"/>
</dbReference>
<evidence type="ECO:0000313" key="14">
    <source>
        <dbReference type="Proteomes" id="UP000182257"/>
    </source>
</evidence>
<reference evidence="13 14" key="1">
    <citation type="submission" date="2016-10" db="EMBL/GenBank/DDBJ databases">
        <authorList>
            <person name="de Groot N.N."/>
        </authorList>
    </citation>
    <scope>NUCLEOTIDE SEQUENCE [LARGE SCALE GENOMIC DNA]</scope>
    <source>
        <strain evidence="13 14">D31d</strain>
    </source>
</reference>
<evidence type="ECO:0000256" key="12">
    <source>
        <dbReference type="SAM" id="Phobius"/>
    </source>
</evidence>
<evidence type="ECO:0000256" key="3">
    <source>
        <dbReference type="ARBA" id="ARBA00022448"/>
    </source>
</evidence>
<keyword evidence="11 12" id="KW-0472">Membrane</keyword>
<name>A0A1H3ZNI8_XYLRU</name>
<evidence type="ECO:0000256" key="4">
    <source>
        <dbReference type="ARBA" id="ARBA00022475"/>
    </source>
</evidence>
<comment type="similarity">
    <text evidence="2">Belongs to the cytochrome ubiquinol oxidase subunit 2 family.</text>
</comment>
<keyword evidence="5" id="KW-0349">Heme</keyword>
<keyword evidence="10" id="KW-0408">Iron</keyword>
<feature type="transmembrane region" description="Helical" evidence="12">
    <location>
        <begin position="262"/>
        <end position="281"/>
    </location>
</feature>
<proteinExistence type="inferred from homology"/>
<feature type="transmembrane region" description="Helical" evidence="12">
    <location>
        <begin position="83"/>
        <end position="104"/>
    </location>
</feature>
<dbReference type="OrthoDB" id="9776710at2"/>
<keyword evidence="3" id="KW-0813">Transport</keyword>
<keyword evidence="8" id="KW-0249">Electron transport</keyword>
<evidence type="ECO:0000256" key="10">
    <source>
        <dbReference type="ARBA" id="ARBA00023004"/>
    </source>
</evidence>
<dbReference type="GO" id="GO:0046872">
    <property type="term" value="F:metal ion binding"/>
    <property type="evidence" value="ECO:0007669"/>
    <property type="project" value="UniProtKB-KW"/>
</dbReference>
<dbReference type="PANTHER" id="PTHR43141:SF5">
    <property type="entry name" value="CYTOCHROME BD-I UBIQUINOL OXIDASE SUBUNIT 2"/>
    <property type="match status" value="1"/>
</dbReference>
<protein>
    <submittedName>
        <fullName evidence="13">Cytochrome d ubiquinol oxidase subunit II</fullName>
    </submittedName>
</protein>
<keyword evidence="7" id="KW-0479">Metal-binding</keyword>
<organism evidence="13 14">
    <name type="scientific">Xylanibacter ruminicola</name>
    <name type="common">Prevotella ruminicola</name>
    <dbReference type="NCBI Taxonomy" id="839"/>
    <lineage>
        <taxon>Bacteria</taxon>
        <taxon>Pseudomonadati</taxon>
        <taxon>Bacteroidota</taxon>
        <taxon>Bacteroidia</taxon>
        <taxon>Bacteroidales</taxon>
        <taxon>Prevotellaceae</taxon>
        <taxon>Xylanibacter</taxon>
    </lineage>
</organism>
<evidence type="ECO:0000256" key="2">
    <source>
        <dbReference type="ARBA" id="ARBA00007543"/>
    </source>
</evidence>
<dbReference type="Pfam" id="PF02322">
    <property type="entry name" value="Cyt_bd_oxida_II"/>
    <property type="match status" value="1"/>
</dbReference>
<dbReference type="AlphaFoldDB" id="A0A1H3ZNI8"/>
<feature type="transmembrane region" description="Helical" evidence="12">
    <location>
        <begin position="293"/>
        <end position="315"/>
    </location>
</feature>
<dbReference type="EMBL" id="FNRF01000002">
    <property type="protein sequence ID" value="SEA25270.1"/>
    <property type="molecule type" value="Genomic_DNA"/>
</dbReference>
<evidence type="ECO:0000256" key="5">
    <source>
        <dbReference type="ARBA" id="ARBA00022617"/>
    </source>
</evidence>
<dbReference type="GO" id="GO:0009055">
    <property type="term" value="F:electron transfer activity"/>
    <property type="evidence" value="ECO:0007669"/>
    <property type="project" value="TreeGrafter"/>
</dbReference>
<keyword evidence="6 12" id="KW-0812">Transmembrane</keyword>
<feature type="transmembrane region" description="Helical" evidence="12">
    <location>
        <begin position="212"/>
        <end position="236"/>
    </location>
</feature>
<dbReference type="GO" id="GO:0005886">
    <property type="term" value="C:plasma membrane"/>
    <property type="evidence" value="ECO:0007669"/>
    <property type="project" value="UniProtKB-SubCell"/>
</dbReference>
<evidence type="ECO:0000256" key="6">
    <source>
        <dbReference type="ARBA" id="ARBA00022692"/>
    </source>
</evidence>
<evidence type="ECO:0000256" key="8">
    <source>
        <dbReference type="ARBA" id="ARBA00022982"/>
    </source>
</evidence>
<evidence type="ECO:0000313" key="13">
    <source>
        <dbReference type="EMBL" id="SEA25270.1"/>
    </source>
</evidence>
<feature type="transmembrane region" description="Helical" evidence="12">
    <location>
        <begin position="179"/>
        <end position="200"/>
    </location>
</feature>
<dbReference type="RefSeq" id="WP_074760414.1">
    <property type="nucleotide sequence ID" value="NZ_FNRF01000002.1"/>
</dbReference>
<keyword evidence="9 12" id="KW-1133">Transmembrane helix</keyword>
<evidence type="ECO:0000256" key="9">
    <source>
        <dbReference type="ARBA" id="ARBA00022989"/>
    </source>
</evidence>
<feature type="transmembrane region" description="Helical" evidence="12">
    <location>
        <begin position="343"/>
        <end position="362"/>
    </location>
</feature>
<dbReference type="Proteomes" id="UP000182257">
    <property type="component" value="Unassembled WGS sequence"/>
</dbReference>
<gene>
    <name evidence="13" type="ORF">SAMN05216462_0857</name>
</gene>
<accession>A0A1H3ZNI8</accession>
<evidence type="ECO:0000256" key="1">
    <source>
        <dbReference type="ARBA" id="ARBA00004651"/>
    </source>
</evidence>
<sequence length="382" mass="42698">MTYDFLQHYWCFIVSLLGAILVFLLFVQGANSVARSLGYTEEGRRLVYNSTGRKWEFTFTTLVTFGGAFFASFPLFYSTSFGGAYWLWMIILFTFVLQAVSYEFQNKIGNLLGAKTFQFFLTLNGIVGPLLLGGAVATFFEGSNFIIAKDNLVDAGAITPIISRWANASHGLDALLNPWVLVLGFAVVFLARVLGILYVMNNVADEDIRSRGSVRLVGAAVPFLLLFVAYLVHVLLKDGFAYNDEGVIYMEPYKYLNNFLEMWYLLVLLLIGVVLVLYGIGKTIFSKSYHGGIWPAGIGTVLTVLALLLSCAWNHTAYYPSTADLQSSLTLVNSCSSEFTLRTMFYVSLLVPFVLAYIIYAWRAIDKKKITKEELQGDDHAY</sequence>
<feature type="transmembrane region" description="Helical" evidence="12">
    <location>
        <begin position="116"/>
        <end position="140"/>
    </location>
</feature>
<dbReference type="GO" id="GO:0016682">
    <property type="term" value="F:oxidoreductase activity, acting on diphenols and related substances as donors, oxygen as acceptor"/>
    <property type="evidence" value="ECO:0007669"/>
    <property type="project" value="TreeGrafter"/>
</dbReference>
<dbReference type="GO" id="GO:0019646">
    <property type="term" value="P:aerobic electron transport chain"/>
    <property type="evidence" value="ECO:0007669"/>
    <property type="project" value="TreeGrafter"/>
</dbReference>
<evidence type="ECO:0000256" key="11">
    <source>
        <dbReference type="ARBA" id="ARBA00023136"/>
    </source>
</evidence>
<evidence type="ECO:0000256" key="7">
    <source>
        <dbReference type="ARBA" id="ARBA00022723"/>
    </source>
</evidence>
<keyword evidence="4" id="KW-1003">Cell membrane</keyword>
<comment type="subcellular location">
    <subcellularLocation>
        <location evidence="1">Cell membrane</location>
        <topology evidence="1">Multi-pass membrane protein</topology>
    </subcellularLocation>
</comment>
<feature type="transmembrane region" description="Helical" evidence="12">
    <location>
        <begin position="55"/>
        <end position="77"/>
    </location>
</feature>